<comment type="caution">
    <text evidence="1">The sequence shown here is derived from an EMBL/GenBank/DDBJ whole genome shotgun (WGS) entry which is preliminary data.</text>
</comment>
<evidence type="ECO:0000313" key="1">
    <source>
        <dbReference type="EMBL" id="CAF9933644.1"/>
    </source>
</evidence>
<organism evidence="1 2">
    <name type="scientific">Alectoria fallacina</name>
    <dbReference type="NCBI Taxonomy" id="1903189"/>
    <lineage>
        <taxon>Eukaryota</taxon>
        <taxon>Fungi</taxon>
        <taxon>Dikarya</taxon>
        <taxon>Ascomycota</taxon>
        <taxon>Pezizomycotina</taxon>
        <taxon>Lecanoromycetes</taxon>
        <taxon>OSLEUM clade</taxon>
        <taxon>Lecanoromycetidae</taxon>
        <taxon>Lecanorales</taxon>
        <taxon>Lecanorineae</taxon>
        <taxon>Parmeliaceae</taxon>
        <taxon>Alectoria</taxon>
    </lineage>
</organism>
<reference evidence="1" key="1">
    <citation type="submission" date="2021-03" db="EMBL/GenBank/DDBJ databases">
        <authorList>
            <person name="Tagirdzhanova G."/>
        </authorList>
    </citation>
    <scope>NUCLEOTIDE SEQUENCE</scope>
</reference>
<sequence>MPSPLDGLRTLRSLLRLLTDGQGPRKTNIIHADNDLPQAYSDKSINNRLLVNSGTSTSERTSFDRENQKQVVRLSHENAKLREIKAFANRKIQALTIFAAHQNDAISVPCTKFRALKESNDSETLKEEVNDVLDQSNGAVGALVREFPDREDLVRRYVDMISDENSLQARANCLAEFNLAPTCKDFYTEVNTIYRGVNDFRFHRLDAFNQFIAVR</sequence>
<dbReference type="AlphaFoldDB" id="A0A8H3G2L4"/>
<proteinExistence type="predicted"/>
<protein>
    <submittedName>
        <fullName evidence="1">Uncharacterized protein</fullName>
    </submittedName>
</protein>
<accession>A0A8H3G2L4</accession>
<name>A0A8H3G2L4_9LECA</name>
<gene>
    <name evidence="1" type="ORF">ALECFALPRED_005650</name>
</gene>
<evidence type="ECO:0000313" key="2">
    <source>
        <dbReference type="Proteomes" id="UP000664203"/>
    </source>
</evidence>
<dbReference type="Proteomes" id="UP000664203">
    <property type="component" value="Unassembled WGS sequence"/>
</dbReference>
<keyword evidence="2" id="KW-1185">Reference proteome</keyword>
<dbReference type="EMBL" id="CAJPDR010000357">
    <property type="protein sequence ID" value="CAF9933644.1"/>
    <property type="molecule type" value="Genomic_DNA"/>
</dbReference>